<dbReference type="EMBL" id="BSOT01000005">
    <property type="protein sequence ID" value="GLR70371.1"/>
    <property type="molecule type" value="Genomic_DNA"/>
</dbReference>
<dbReference type="RefSeq" id="WP_284216671.1">
    <property type="nucleotide sequence ID" value="NZ_BSOT01000005.1"/>
</dbReference>
<dbReference type="Proteomes" id="UP001156601">
    <property type="component" value="Unassembled WGS sequence"/>
</dbReference>
<dbReference type="InterPro" id="IPR050739">
    <property type="entry name" value="MFP"/>
</dbReference>
<name>A0AA37SV11_9ALTE</name>
<keyword evidence="4 5" id="KW-0472">Membrane</keyword>
<evidence type="ECO:0000313" key="8">
    <source>
        <dbReference type="Proteomes" id="UP001156601"/>
    </source>
</evidence>
<organism evidence="7 8">
    <name type="scientific">Agaribacter marinus</name>
    <dbReference type="NCBI Taxonomy" id="1431249"/>
    <lineage>
        <taxon>Bacteria</taxon>
        <taxon>Pseudomonadati</taxon>
        <taxon>Pseudomonadota</taxon>
        <taxon>Gammaproteobacteria</taxon>
        <taxon>Alteromonadales</taxon>
        <taxon>Alteromonadaceae</taxon>
        <taxon>Agaribacter</taxon>
    </lineage>
</organism>
<keyword evidence="8" id="KW-1185">Reference proteome</keyword>
<accession>A0AA37SV11</accession>
<gene>
    <name evidence="7" type="ORF">GCM10007852_12790</name>
</gene>
<comment type="subcellular location">
    <subcellularLocation>
        <location evidence="1">Membrane</location>
        <topology evidence="1">Single-pass membrane protein</topology>
    </subcellularLocation>
</comment>
<evidence type="ECO:0000256" key="4">
    <source>
        <dbReference type="ARBA" id="ARBA00023136"/>
    </source>
</evidence>
<evidence type="ECO:0000256" key="3">
    <source>
        <dbReference type="ARBA" id="ARBA00022989"/>
    </source>
</evidence>
<protein>
    <recommendedName>
        <fullName evidence="6">AprE-like beta-barrel domain-containing protein</fullName>
    </recommendedName>
</protein>
<evidence type="ECO:0000256" key="2">
    <source>
        <dbReference type="ARBA" id="ARBA00022692"/>
    </source>
</evidence>
<sequence>MSNPESPDEQVSFRQESVDNVFSQGRKPFFVQSPPTLTAYTFAFLVLLAFVFTSLYFIKLPIHILAVGEVIAGKDYHQIVINEDDQIVANIHVTEGDEVREGQSLLHLESRNKVSLETELRDISLQIQAIEQQLSESRRYYLNTVQNIDLQLVEQDSVINQIENALVNEKKVLKRYKQNVAQGLTAATLEDDQKRIVAQIEGNLIKEKSHITSLELRMLNVEENFKQQQSTGNTQIERLTLSKERLTNGLQVLSPCNCIVDNLFTEKGLPIISGQSVLTLSQARDTSSLILYVPAKQYREIKIGNHIQVKVAAYPSNKYGALNATVTSVSNSPVPGNMINKKGQGLGDTTYFVVKAEIDNVPRDVTLVTGMAVDSDIVVDRTSLFDLMFNFEA</sequence>
<reference evidence="7" key="1">
    <citation type="journal article" date="2014" name="Int. J. Syst. Evol. Microbiol.">
        <title>Complete genome sequence of Corynebacterium casei LMG S-19264T (=DSM 44701T), isolated from a smear-ripened cheese.</title>
        <authorList>
            <consortium name="US DOE Joint Genome Institute (JGI-PGF)"/>
            <person name="Walter F."/>
            <person name="Albersmeier A."/>
            <person name="Kalinowski J."/>
            <person name="Ruckert C."/>
        </authorList>
    </citation>
    <scope>NUCLEOTIDE SEQUENCE</scope>
    <source>
        <strain evidence="7">NBRC 110023</strain>
    </source>
</reference>
<evidence type="ECO:0000313" key="7">
    <source>
        <dbReference type="EMBL" id="GLR70371.1"/>
    </source>
</evidence>
<dbReference type="GO" id="GO:0016020">
    <property type="term" value="C:membrane"/>
    <property type="evidence" value="ECO:0007669"/>
    <property type="project" value="UniProtKB-SubCell"/>
</dbReference>
<dbReference type="AlphaFoldDB" id="A0AA37SV11"/>
<feature type="transmembrane region" description="Helical" evidence="5">
    <location>
        <begin position="37"/>
        <end position="58"/>
    </location>
</feature>
<dbReference type="PANTHER" id="PTHR30386:SF26">
    <property type="entry name" value="TRANSPORT PROTEIN COMB"/>
    <property type="match status" value="1"/>
</dbReference>
<proteinExistence type="predicted"/>
<feature type="domain" description="AprE-like beta-barrel" evidence="6">
    <location>
        <begin position="292"/>
        <end position="378"/>
    </location>
</feature>
<dbReference type="Gene3D" id="2.40.30.170">
    <property type="match status" value="1"/>
</dbReference>
<dbReference type="PANTHER" id="PTHR30386">
    <property type="entry name" value="MEMBRANE FUSION SUBUNIT OF EMRAB-TOLC MULTIDRUG EFFLUX PUMP"/>
    <property type="match status" value="1"/>
</dbReference>
<keyword evidence="3 5" id="KW-1133">Transmembrane helix</keyword>
<keyword evidence="2 5" id="KW-0812">Transmembrane</keyword>
<comment type="caution">
    <text evidence="7">The sequence shown here is derived from an EMBL/GenBank/DDBJ whole genome shotgun (WGS) entry which is preliminary data.</text>
</comment>
<dbReference type="Pfam" id="PF26002">
    <property type="entry name" value="Beta-barrel_AprE"/>
    <property type="match status" value="1"/>
</dbReference>
<dbReference type="InterPro" id="IPR058982">
    <property type="entry name" value="Beta-barrel_AprE"/>
</dbReference>
<evidence type="ECO:0000259" key="6">
    <source>
        <dbReference type="Pfam" id="PF26002"/>
    </source>
</evidence>
<reference evidence="7" key="2">
    <citation type="submission" date="2023-01" db="EMBL/GenBank/DDBJ databases">
        <title>Draft genome sequence of Agaribacter marinus strain NBRC 110023.</title>
        <authorList>
            <person name="Sun Q."/>
            <person name="Mori K."/>
        </authorList>
    </citation>
    <scope>NUCLEOTIDE SEQUENCE</scope>
    <source>
        <strain evidence="7">NBRC 110023</strain>
    </source>
</reference>
<evidence type="ECO:0000256" key="5">
    <source>
        <dbReference type="SAM" id="Phobius"/>
    </source>
</evidence>
<evidence type="ECO:0000256" key="1">
    <source>
        <dbReference type="ARBA" id="ARBA00004167"/>
    </source>
</evidence>